<name>A0ABQ9ZUY3_9CRUS</name>
<reference evidence="1 2" key="1">
    <citation type="journal article" date="2023" name="Nucleic Acids Res.">
        <title>The hologenome of Daphnia magna reveals possible DNA methylation and microbiome-mediated evolution of the host genome.</title>
        <authorList>
            <person name="Chaturvedi A."/>
            <person name="Li X."/>
            <person name="Dhandapani V."/>
            <person name="Marshall H."/>
            <person name="Kissane S."/>
            <person name="Cuenca-Cambronero M."/>
            <person name="Asole G."/>
            <person name="Calvet F."/>
            <person name="Ruiz-Romero M."/>
            <person name="Marangio P."/>
            <person name="Guigo R."/>
            <person name="Rago D."/>
            <person name="Mirbahai L."/>
            <person name="Eastwood N."/>
            <person name="Colbourne J.K."/>
            <person name="Zhou J."/>
            <person name="Mallon E."/>
            <person name="Orsini L."/>
        </authorList>
    </citation>
    <scope>NUCLEOTIDE SEQUENCE [LARGE SCALE GENOMIC DNA]</scope>
    <source>
        <strain evidence="1">LRV0_1</strain>
    </source>
</reference>
<dbReference type="EMBL" id="JAOYFB010000005">
    <property type="protein sequence ID" value="KAK4016731.1"/>
    <property type="molecule type" value="Genomic_DNA"/>
</dbReference>
<protein>
    <submittedName>
        <fullName evidence="1">Uncharacterized protein</fullName>
    </submittedName>
</protein>
<comment type="caution">
    <text evidence="1">The sequence shown here is derived from an EMBL/GenBank/DDBJ whole genome shotgun (WGS) entry which is preliminary data.</text>
</comment>
<evidence type="ECO:0000313" key="2">
    <source>
        <dbReference type="Proteomes" id="UP001234178"/>
    </source>
</evidence>
<keyword evidence="2" id="KW-1185">Reference proteome</keyword>
<gene>
    <name evidence="1" type="ORF">OUZ56_031695</name>
</gene>
<organism evidence="1 2">
    <name type="scientific">Daphnia magna</name>
    <dbReference type="NCBI Taxonomy" id="35525"/>
    <lineage>
        <taxon>Eukaryota</taxon>
        <taxon>Metazoa</taxon>
        <taxon>Ecdysozoa</taxon>
        <taxon>Arthropoda</taxon>
        <taxon>Crustacea</taxon>
        <taxon>Branchiopoda</taxon>
        <taxon>Diplostraca</taxon>
        <taxon>Cladocera</taxon>
        <taxon>Anomopoda</taxon>
        <taxon>Daphniidae</taxon>
        <taxon>Daphnia</taxon>
    </lineage>
</organism>
<sequence>MVGEEDRRRILLVSPSFLTPPTILSSSRISSLSPYLSSTMSALPFFFFLCTINLAVRGKLVEPKFLNDIGDSVFEKILEYKSFLYSFKSNNFCFISLISKLLKTNSQLKMVSDNAEAVETQSADRPAHLLHFFNKKNAI</sequence>
<proteinExistence type="predicted"/>
<accession>A0ABQ9ZUY3</accession>
<dbReference type="Proteomes" id="UP001234178">
    <property type="component" value="Unassembled WGS sequence"/>
</dbReference>
<evidence type="ECO:0000313" key="1">
    <source>
        <dbReference type="EMBL" id="KAK4016731.1"/>
    </source>
</evidence>